<dbReference type="KEGG" id="vg:19738090"/>
<dbReference type="InterPro" id="IPR038765">
    <property type="entry name" value="Papain-like_cys_pep_sf"/>
</dbReference>
<protein>
    <submittedName>
        <fullName evidence="7">Virion core proteinase</fullName>
    </submittedName>
</protein>
<evidence type="ECO:0000256" key="2">
    <source>
        <dbReference type="ARBA" id="ARBA00010786"/>
    </source>
</evidence>
<dbReference type="Pfam" id="PF03290">
    <property type="entry name" value="Peptidase_C57"/>
    <property type="match status" value="1"/>
</dbReference>
<dbReference type="GO" id="GO:0044423">
    <property type="term" value="C:virion component"/>
    <property type="evidence" value="ECO:0007669"/>
    <property type="project" value="UniProtKB-KW"/>
</dbReference>
<dbReference type="Proteomes" id="UP000140838">
    <property type="component" value="Genome"/>
</dbReference>
<organism evidence="7 8">
    <name type="scientific">Penguinpox virus</name>
    <dbReference type="NCBI Taxonomy" id="648998"/>
    <lineage>
        <taxon>Viruses</taxon>
        <taxon>Varidnaviria</taxon>
        <taxon>Bamfordvirae</taxon>
        <taxon>Nucleocytoviricota</taxon>
        <taxon>Pokkesviricetes</taxon>
        <taxon>Chitovirales</taxon>
        <taxon>Poxviridae</taxon>
        <taxon>Chordopoxvirinae</taxon>
        <taxon>Avipoxvirus</taxon>
        <taxon>Avipoxvirus penguinpox</taxon>
    </lineage>
</organism>
<evidence type="ECO:0000313" key="7">
    <source>
        <dbReference type="EMBL" id="AID46821.1"/>
    </source>
</evidence>
<proteinExistence type="inferred from homology"/>
<dbReference type="GeneID" id="19738090"/>
<keyword evidence="5" id="KW-0788">Thiol protease</keyword>
<evidence type="ECO:0000256" key="1">
    <source>
        <dbReference type="ARBA" id="ARBA00004328"/>
    </source>
</evidence>
<dbReference type="GO" id="GO:0006508">
    <property type="term" value="P:proteolysis"/>
    <property type="evidence" value="ECO:0007669"/>
    <property type="project" value="UniProtKB-KW"/>
</dbReference>
<dbReference type="GO" id="GO:0008234">
    <property type="term" value="F:cysteine-type peptidase activity"/>
    <property type="evidence" value="ECO:0007669"/>
    <property type="project" value="UniProtKB-KW"/>
</dbReference>
<reference evidence="7 8" key="1">
    <citation type="journal article" date="2014" name="BMC Genomics">
        <title>The complete genome sequences of poxviruses isolated from a penguin and a pigeon in South Africa and comparison to other sequenced avipoxviruses.</title>
        <authorList>
            <person name="Offerman K."/>
            <person name="Carulei O."/>
            <person name="van der Walt A.P."/>
            <person name="Douglass N."/>
            <person name="Williamson A.L."/>
        </authorList>
    </citation>
    <scope>NUCLEOTIDE SEQUENCE [LARGE SCALE GENOMIC DNA]</scope>
    <source>
        <strain evidence="7">PSan92</strain>
    </source>
</reference>
<evidence type="ECO:0000256" key="4">
    <source>
        <dbReference type="ARBA" id="ARBA00022801"/>
    </source>
</evidence>
<keyword evidence="8" id="KW-1185">Reference proteome</keyword>
<evidence type="ECO:0000256" key="5">
    <source>
        <dbReference type="ARBA" id="ARBA00022807"/>
    </source>
</evidence>
<dbReference type="SUPFAM" id="SSF54001">
    <property type="entry name" value="Cysteine proteinases"/>
    <property type="match status" value="1"/>
</dbReference>
<keyword evidence="4" id="KW-0378">Hydrolase</keyword>
<dbReference type="EMBL" id="KJ859677">
    <property type="protein sequence ID" value="AID46821.1"/>
    <property type="molecule type" value="Genomic_DNA"/>
</dbReference>
<evidence type="ECO:0000313" key="8">
    <source>
        <dbReference type="Proteomes" id="UP000140838"/>
    </source>
</evidence>
<evidence type="ECO:0000256" key="6">
    <source>
        <dbReference type="ARBA" id="ARBA00022844"/>
    </source>
</evidence>
<dbReference type="RefSeq" id="YP_009046079.1">
    <property type="nucleotide sequence ID" value="NC_024446.1"/>
</dbReference>
<evidence type="ECO:0000256" key="3">
    <source>
        <dbReference type="ARBA" id="ARBA00022670"/>
    </source>
</evidence>
<dbReference type="InterPro" id="IPR004970">
    <property type="entry name" value="Peptidase_C57"/>
</dbReference>
<name>A0A068EF93_9POXV</name>
<keyword evidence="6" id="KW-0946">Virion</keyword>
<dbReference type="Gene3D" id="3.40.395.10">
    <property type="entry name" value="Adenoviral Proteinase, Chain A"/>
    <property type="match status" value="1"/>
</dbReference>
<comment type="subcellular location">
    <subcellularLocation>
        <location evidence="1">Virion</location>
    </subcellularLocation>
</comment>
<accession>A0A068EF93</accession>
<keyword evidence="3" id="KW-0645">Protease</keyword>
<gene>
    <name evidence="7" type="ORF">pepv_086</name>
</gene>
<sequence>MDKYTELVINKIPELGFVNLLSHIYQTVGLCSSIDISKFKTNCNGYVVERFDKSETAGKVSCVPISILMELVERGMLSKPDNSKSQLEVKTELVNELMSKNNGFEDIMTIPTTIPMKYFFKPVLKEKVSKAIDFSVMDIKGDDVSRMGIRYGENDKVVKIKIAPERDAWMTNTSIHQFLIPMCYGTEVAYIGQFNFNFMNRHAIYEKAFVFNKNIEVFKLKERIRDNRSSRFIMFGFCYLHHWKCAIYDKNRDFICFYDSGGNNPNEFNHYRNFFFYSNSEGLNRNSYLSSLANENADIDTLFNFFIDNYNVTAGCINVEVNQLMESECGMFTCLFMAICCLNPPKGFKGIRKIYTYFKFLADKKVTMLKSILFNVGKMDFTIKDVDGEGMEQYKKMEKWCANTINILANKITSRVEDIIN</sequence>
<comment type="similarity">
    <text evidence="2">Belongs to the peptidase C57 family.</text>
</comment>